<dbReference type="GO" id="GO:0022857">
    <property type="term" value="F:transmembrane transporter activity"/>
    <property type="evidence" value="ECO:0007669"/>
    <property type="project" value="InterPro"/>
</dbReference>
<comment type="subcellular location">
    <subcellularLocation>
        <location evidence="1">Membrane</location>
        <topology evidence="1">Multi-pass membrane protein</topology>
    </subcellularLocation>
</comment>
<keyword evidence="3" id="KW-0813">Transport</keyword>
<gene>
    <name evidence="10" type="ORF">SOCG_01716</name>
</gene>
<evidence type="ECO:0000313" key="10">
    <source>
        <dbReference type="EMBL" id="EPX71499.1"/>
    </source>
</evidence>
<feature type="transmembrane region" description="Helical" evidence="9">
    <location>
        <begin position="261"/>
        <end position="284"/>
    </location>
</feature>
<evidence type="ECO:0000256" key="5">
    <source>
        <dbReference type="ARBA" id="ARBA00022970"/>
    </source>
</evidence>
<dbReference type="PIRSF" id="PIRSF006060">
    <property type="entry name" value="AA_transporter"/>
    <property type="match status" value="1"/>
</dbReference>
<dbReference type="Gene3D" id="1.20.1740.10">
    <property type="entry name" value="Amino acid/polyamine transporter I"/>
    <property type="match status" value="1"/>
</dbReference>
<sequence>MSSLDEKDKDKKNQVIHISKEAASDHSPRSKDVEFGESHPLADDDKLLLSLGYKPVFQRKFSYLSVFGQSFGAMGLCPSISGSLIFAMNCGPGGMVWSWFLGCFCLLPVSISMSELASAMPTSGSLYYWIAKLSPPKYRAFLSWLLGYVSMLAYGTGFASTVYAASSLLVAVISIGNPGYSATKYEQYGIYLAFSLASSFLIAMPTKYLAYFNKFCVFFQTCTALIVIISLAASSSSHTRTSAKYIFTTFSNYSQWKNMGWAFIMSITTPVWVVSGFESCATVAEEATNPSVAAPIALISSLLAALVLGFCVIITICATMGFDFEAIMNSPTGEPVIQVLLNNLGTNGCLGVASVLIVALCLNCSCLCIGATREVFAFSRDGGLPGSRYLSKITSSGVPINAIIGVDIYTFLIGLLMLINSAAISSVFNLAIIALFVIYSLPFLARILFDRFQPGKFYCGRFSKPLAIFSVAWLWFIAIMLFFPSYQHPNKMEMNWAIIVFIFVCLFCVVYYYFPKYGGKTFFQGPVKTVESNEDPYY</sequence>
<dbReference type="RefSeq" id="XP_013020123.1">
    <property type="nucleotide sequence ID" value="XM_013164669.1"/>
</dbReference>
<dbReference type="PANTHER" id="PTHR45649">
    <property type="entry name" value="AMINO-ACID PERMEASE BAT1"/>
    <property type="match status" value="1"/>
</dbReference>
<dbReference type="PANTHER" id="PTHR45649:SF6">
    <property type="entry name" value="GABA-SPECIFIC PERMEASE"/>
    <property type="match status" value="1"/>
</dbReference>
<dbReference type="OrthoDB" id="3900342at2759"/>
<evidence type="ECO:0000256" key="8">
    <source>
        <dbReference type="SAM" id="MobiDB-lite"/>
    </source>
</evidence>
<feature type="transmembrane region" description="Helical" evidence="9">
    <location>
        <begin position="466"/>
        <end position="484"/>
    </location>
</feature>
<feature type="transmembrane region" description="Helical" evidence="9">
    <location>
        <begin position="215"/>
        <end position="233"/>
    </location>
</feature>
<dbReference type="Proteomes" id="UP000016088">
    <property type="component" value="Unassembled WGS sequence"/>
</dbReference>
<evidence type="ECO:0000256" key="3">
    <source>
        <dbReference type="ARBA" id="ARBA00022448"/>
    </source>
</evidence>
<accession>S9RBJ6</accession>
<comment type="similarity">
    <text evidence="2">Belongs to the amino acid-polyamine-organocation (APC) superfamily.</text>
</comment>
<dbReference type="GO" id="GO:0006865">
    <property type="term" value="P:amino acid transport"/>
    <property type="evidence" value="ECO:0007669"/>
    <property type="project" value="UniProtKB-KW"/>
</dbReference>
<feature type="transmembrane region" description="Helical" evidence="9">
    <location>
        <begin position="393"/>
        <end position="417"/>
    </location>
</feature>
<protein>
    <recommendedName>
        <fullName evidence="12">Amino acid transporter</fullName>
    </recommendedName>
</protein>
<dbReference type="HOGENOM" id="CLU_004495_0_3_1"/>
<dbReference type="OMA" id="PGKFYCG"/>
<dbReference type="GeneID" id="25030696"/>
<evidence type="ECO:0000256" key="7">
    <source>
        <dbReference type="ARBA" id="ARBA00023136"/>
    </source>
</evidence>
<feature type="transmembrane region" description="Helical" evidence="9">
    <location>
        <begin position="141"/>
        <end position="165"/>
    </location>
</feature>
<feature type="transmembrane region" description="Helical" evidence="9">
    <location>
        <begin position="99"/>
        <end position="120"/>
    </location>
</feature>
<evidence type="ECO:0000256" key="4">
    <source>
        <dbReference type="ARBA" id="ARBA00022692"/>
    </source>
</evidence>
<evidence type="ECO:0000313" key="11">
    <source>
        <dbReference type="Proteomes" id="UP000016088"/>
    </source>
</evidence>
<keyword evidence="6 9" id="KW-1133">Transmembrane helix</keyword>
<feature type="transmembrane region" description="Helical" evidence="9">
    <location>
        <begin position="423"/>
        <end position="445"/>
    </location>
</feature>
<keyword evidence="11" id="KW-1185">Reference proteome</keyword>
<proteinExistence type="inferred from homology"/>
<keyword evidence="7 9" id="KW-0472">Membrane</keyword>
<feature type="transmembrane region" description="Helical" evidence="9">
    <location>
        <begin position="296"/>
        <end position="322"/>
    </location>
</feature>
<evidence type="ECO:0000256" key="1">
    <source>
        <dbReference type="ARBA" id="ARBA00004141"/>
    </source>
</evidence>
<organism evidence="10 11">
    <name type="scientific">Schizosaccharomyces octosporus (strain yFS286)</name>
    <name type="common">Fission yeast</name>
    <name type="synonym">Octosporomyces octosporus</name>
    <dbReference type="NCBI Taxonomy" id="483514"/>
    <lineage>
        <taxon>Eukaryota</taxon>
        <taxon>Fungi</taxon>
        <taxon>Dikarya</taxon>
        <taxon>Ascomycota</taxon>
        <taxon>Taphrinomycotina</taxon>
        <taxon>Schizosaccharomycetes</taxon>
        <taxon>Schizosaccharomycetales</taxon>
        <taxon>Schizosaccharomycetaceae</taxon>
        <taxon>Schizosaccharomyces</taxon>
    </lineage>
</organism>
<evidence type="ECO:0000256" key="9">
    <source>
        <dbReference type="SAM" id="Phobius"/>
    </source>
</evidence>
<dbReference type="VEuPathDB" id="FungiDB:SOCG_01716"/>
<feature type="transmembrane region" description="Helical" evidence="9">
    <location>
        <begin position="63"/>
        <end position="87"/>
    </location>
</feature>
<name>S9RBJ6_SCHOY</name>
<keyword evidence="5" id="KW-0029">Amino-acid transport</keyword>
<dbReference type="AlphaFoldDB" id="S9RBJ6"/>
<evidence type="ECO:0000256" key="2">
    <source>
        <dbReference type="ARBA" id="ARBA00009523"/>
    </source>
</evidence>
<feature type="transmembrane region" description="Helical" evidence="9">
    <location>
        <begin position="496"/>
        <end position="514"/>
    </location>
</feature>
<evidence type="ECO:0000256" key="6">
    <source>
        <dbReference type="ARBA" id="ARBA00022989"/>
    </source>
</evidence>
<dbReference type="eggNOG" id="KOG1289">
    <property type="taxonomic scope" value="Eukaryota"/>
</dbReference>
<dbReference type="InterPro" id="IPR002293">
    <property type="entry name" value="AA/rel_permease1"/>
</dbReference>
<reference evidence="10 11" key="1">
    <citation type="journal article" date="2011" name="Science">
        <title>Comparative functional genomics of the fission yeasts.</title>
        <authorList>
            <person name="Rhind N."/>
            <person name="Chen Z."/>
            <person name="Yassour M."/>
            <person name="Thompson D.A."/>
            <person name="Haas B.J."/>
            <person name="Habib N."/>
            <person name="Wapinski I."/>
            <person name="Roy S."/>
            <person name="Lin M.F."/>
            <person name="Heiman D.I."/>
            <person name="Young S.K."/>
            <person name="Furuya K."/>
            <person name="Guo Y."/>
            <person name="Pidoux A."/>
            <person name="Chen H.M."/>
            <person name="Robbertse B."/>
            <person name="Goldberg J.M."/>
            <person name="Aoki K."/>
            <person name="Bayne E.H."/>
            <person name="Berlin A.M."/>
            <person name="Desjardins C.A."/>
            <person name="Dobbs E."/>
            <person name="Dukaj L."/>
            <person name="Fan L."/>
            <person name="FitzGerald M.G."/>
            <person name="French C."/>
            <person name="Gujja S."/>
            <person name="Hansen K."/>
            <person name="Keifenheim D."/>
            <person name="Levin J.Z."/>
            <person name="Mosher R.A."/>
            <person name="Mueller C.A."/>
            <person name="Pfiffner J."/>
            <person name="Priest M."/>
            <person name="Russ C."/>
            <person name="Smialowska A."/>
            <person name="Swoboda P."/>
            <person name="Sykes S.M."/>
            <person name="Vaughn M."/>
            <person name="Vengrova S."/>
            <person name="Yoder R."/>
            <person name="Zeng Q."/>
            <person name="Allshire R."/>
            <person name="Baulcombe D."/>
            <person name="Birren B.W."/>
            <person name="Brown W."/>
            <person name="Ekwall K."/>
            <person name="Kellis M."/>
            <person name="Leatherwood J."/>
            <person name="Levin H."/>
            <person name="Margalit H."/>
            <person name="Martienssen R."/>
            <person name="Nieduszynski C.A."/>
            <person name="Spatafora J.W."/>
            <person name="Friedman N."/>
            <person name="Dalgaard J.Z."/>
            <person name="Baumann P."/>
            <person name="Niki H."/>
            <person name="Regev A."/>
            <person name="Nusbaum C."/>
        </authorList>
    </citation>
    <scope>NUCLEOTIDE SEQUENCE [LARGE SCALE GENOMIC DNA]</scope>
    <source>
        <strain evidence="11">yFS286</strain>
    </source>
</reference>
<evidence type="ECO:0008006" key="12">
    <source>
        <dbReference type="Google" id="ProtNLM"/>
    </source>
</evidence>
<dbReference type="EMBL" id="KE503208">
    <property type="protein sequence ID" value="EPX71499.1"/>
    <property type="molecule type" value="Genomic_DNA"/>
</dbReference>
<dbReference type="GO" id="GO:0016020">
    <property type="term" value="C:membrane"/>
    <property type="evidence" value="ECO:0007669"/>
    <property type="project" value="UniProtKB-SubCell"/>
</dbReference>
<dbReference type="Pfam" id="PF13520">
    <property type="entry name" value="AA_permease_2"/>
    <property type="match status" value="1"/>
</dbReference>
<feature type="transmembrane region" description="Helical" evidence="9">
    <location>
        <begin position="185"/>
        <end position="203"/>
    </location>
</feature>
<keyword evidence="4 9" id="KW-0812">Transmembrane</keyword>
<feature type="region of interest" description="Disordered" evidence="8">
    <location>
        <begin position="1"/>
        <end position="38"/>
    </location>
</feature>